<dbReference type="CDD" id="cd00077">
    <property type="entry name" value="HDc"/>
    <property type="match status" value="1"/>
</dbReference>
<reference evidence="2 3" key="1">
    <citation type="submission" date="2020-05" db="EMBL/GenBank/DDBJ databases">
        <title>Aquincola sp. isolate from soil.</title>
        <authorList>
            <person name="Han J."/>
            <person name="Kim D.-U."/>
        </authorList>
    </citation>
    <scope>NUCLEOTIDE SEQUENCE [LARGE SCALE GENOMIC DNA]</scope>
    <source>
        <strain evidence="2 3">S2</strain>
    </source>
</reference>
<proteinExistence type="predicted"/>
<dbReference type="Gene3D" id="1.10.3210.10">
    <property type="entry name" value="Hypothetical protein af1432"/>
    <property type="match status" value="1"/>
</dbReference>
<dbReference type="InterPro" id="IPR037522">
    <property type="entry name" value="HD_GYP_dom"/>
</dbReference>
<dbReference type="InterPro" id="IPR003607">
    <property type="entry name" value="HD/PDEase_dom"/>
</dbReference>
<dbReference type="PROSITE" id="PS51832">
    <property type="entry name" value="HD_GYP"/>
    <property type="match status" value="1"/>
</dbReference>
<organism evidence="2 3">
    <name type="scientific">Pseudaquabacterium terrae</name>
    <dbReference type="NCBI Taxonomy" id="2732868"/>
    <lineage>
        <taxon>Bacteria</taxon>
        <taxon>Pseudomonadati</taxon>
        <taxon>Pseudomonadota</taxon>
        <taxon>Betaproteobacteria</taxon>
        <taxon>Burkholderiales</taxon>
        <taxon>Sphaerotilaceae</taxon>
        <taxon>Pseudaquabacterium</taxon>
    </lineage>
</organism>
<dbReference type="Pfam" id="PF13487">
    <property type="entry name" value="HD_5"/>
    <property type="match status" value="1"/>
</dbReference>
<dbReference type="Proteomes" id="UP000737171">
    <property type="component" value="Unassembled WGS sequence"/>
</dbReference>
<dbReference type="SUPFAM" id="SSF109604">
    <property type="entry name" value="HD-domain/PDEase-like"/>
    <property type="match status" value="1"/>
</dbReference>
<gene>
    <name evidence="2" type="ORF">HLB44_23510</name>
</gene>
<dbReference type="PANTHER" id="PTHR43155">
    <property type="entry name" value="CYCLIC DI-GMP PHOSPHODIESTERASE PA4108-RELATED"/>
    <property type="match status" value="1"/>
</dbReference>
<evidence type="ECO:0000259" key="1">
    <source>
        <dbReference type="PROSITE" id="PS51832"/>
    </source>
</evidence>
<evidence type="ECO:0000313" key="2">
    <source>
        <dbReference type="EMBL" id="NRF69976.1"/>
    </source>
</evidence>
<protein>
    <submittedName>
        <fullName evidence="2">HD domain-containing protein</fullName>
    </submittedName>
</protein>
<keyword evidence="3" id="KW-1185">Reference proteome</keyword>
<sequence>MDASAGAFLQTNPFAQLTIANACGDVDAPLPAPTGTASVQAQALRAASRLHQQQVRGQLLKPRAAWPAIDGGIDGTALQLALGKLLDSVDPLVTLMQPGARVLRAAVATLRLHPLAQWLLTAAAERHPAAFQHAVRAMALAGSLAWHVRANGEFLQRAMLAGLLHDIGEIYVEPAYLGSGRQLDLREYRQLAAHPHVGAMLLTDLTDYPAEIARAVAEHHERLDGTGYPFQLLGGSLSPLGQLMAVVELVLGIVDQQRPAPAARASFALRFVPGELSGPWTGPIARWADGEPPALPPAQPGPGPHAEMAQLDQALQGMQDMAETISAQLDGSSKRVAQRAAHRLNRLRSAWNAMGLWSLPADLVEPRERFDIELALRELRWRISTIGRDCLWPETELKVLADARLVPLWTTLESLGRSKPAS</sequence>
<evidence type="ECO:0000313" key="3">
    <source>
        <dbReference type="Proteomes" id="UP000737171"/>
    </source>
</evidence>
<dbReference type="EMBL" id="JABRWJ010000007">
    <property type="protein sequence ID" value="NRF69976.1"/>
    <property type="molecule type" value="Genomic_DNA"/>
</dbReference>
<dbReference type="RefSeq" id="WP_173127950.1">
    <property type="nucleotide sequence ID" value="NZ_JABRWJ010000007.1"/>
</dbReference>
<name>A0ABX2EMW8_9BURK</name>
<comment type="caution">
    <text evidence="2">The sequence shown here is derived from an EMBL/GenBank/DDBJ whole genome shotgun (WGS) entry which is preliminary data.</text>
</comment>
<feature type="domain" description="HD-GYP" evidence="1">
    <location>
        <begin position="108"/>
        <end position="304"/>
    </location>
</feature>
<dbReference type="PANTHER" id="PTHR43155:SF2">
    <property type="entry name" value="CYCLIC DI-GMP PHOSPHODIESTERASE PA4108"/>
    <property type="match status" value="1"/>
</dbReference>
<accession>A0ABX2EMW8</accession>